<feature type="region of interest" description="Disordered" evidence="1">
    <location>
        <begin position="184"/>
        <end position="309"/>
    </location>
</feature>
<protein>
    <submittedName>
        <fullName evidence="2">Uncharacterized protein</fullName>
    </submittedName>
</protein>
<name>A0ABQ9GL15_9NEOP</name>
<dbReference type="Proteomes" id="UP001159363">
    <property type="component" value="Chromosome 10"/>
</dbReference>
<keyword evidence="3" id="KW-1185">Reference proteome</keyword>
<evidence type="ECO:0000313" key="3">
    <source>
        <dbReference type="Proteomes" id="UP001159363"/>
    </source>
</evidence>
<sequence>MNEDTSSSAADESSPDGACDEDKNRQYSLAVGGAKPKVKQMVLCNGVDPSHLEDATKLNNNELCSTSSTGVSSTLCTANNFNHVMNENGTDMLCNANFHGNVDQRSAGTGNQKLPASANTNGCRKVGGSLNNSGRFAGDRCYSDSDSDGEDGYSGDECCIYTYKGDQAADLPNSFFRLDALSRSRDRGSRDLRNGQVENGIEGNRNGSSSPEMDFLEMDFDPGPSCEQDSDEALDCDEREDSSEHVSGSDARPSLPEPVLKPEESVCVAAYSSGQSPPPLYRENSTSTSSSDTSDEPQPVQPSVSQSNTLRFVHVDSHETWGHHNSGDLCSVPHGSDDNRGVFMVWNGMRGRVQFEVSSINMSVFKLLSALEKEVDSAMVSTADLHLVILA</sequence>
<comment type="caution">
    <text evidence="2">The sequence shown here is derived from an EMBL/GenBank/DDBJ whole genome shotgun (WGS) entry which is preliminary data.</text>
</comment>
<feature type="compositionally biased region" description="Acidic residues" evidence="1">
    <location>
        <begin position="228"/>
        <end position="241"/>
    </location>
</feature>
<feature type="compositionally biased region" description="Basic and acidic residues" evidence="1">
    <location>
        <begin position="184"/>
        <end position="193"/>
    </location>
</feature>
<feature type="compositionally biased region" description="Low complexity" evidence="1">
    <location>
        <begin position="1"/>
        <end position="12"/>
    </location>
</feature>
<evidence type="ECO:0000313" key="2">
    <source>
        <dbReference type="EMBL" id="KAJ8872718.1"/>
    </source>
</evidence>
<evidence type="ECO:0000256" key="1">
    <source>
        <dbReference type="SAM" id="MobiDB-lite"/>
    </source>
</evidence>
<gene>
    <name evidence="2" type="ORF">PR048_026332</name>
</gene>
<organism evidence="2 3">
    <name type="scientific">Dryococelus australis</name>
    <dbReference type="NCBI Taxonomy" id="614101"/>
    <lineage>
        <taxon>Eukaryota</taxon>
        <taxon>Metazoa</taxon>
        <taxon>Ecdysozoa</taxon>
        <taxon>Arthropoda</taxon>
        <taxon>Hexapoda</taxon>
        <taxon>Insecta</taxon>
        <taxon>Pterygota</taxon>
        <taxon>Neoptera</taxon>
        <taxon>Polyneoptera</taxon>
        <taxon>Phasmatodea</taxon>
        <taxon>Verophasmatodea</taxon>
        <taxon>Anareolatae</taxon>
        <taxon>Phasmatidae</taxon>
        <taxon>Eurycanthinae</taxon>
        <taxon>Dryococelus</taxon>
    </lineage>
</organism>
<proteinExistence type="predicted"/>
<accession>A0ABQ9GL15</accession>
<reference evidence="2 3" key="1">
    <citation type="submission" date="2023-02" db="EMBL/GenBank/DDBJ databases">
        <title>LHISI_Scaffold_Assembly.</title>
        <authorList>
            <person name="Stuart O.P."/>
            <person name="Cleave R."/>
            <person name="Magrath M.J.L."/>
            <person name="Mikheyev A.S."/>
        </authorList>
    </citation>
    <scope>NUCLEOTIDE SEQUENCE [LARGE SCALE GENOMIC DNA]</scope>
    <source>
        <strain evidence="2">Daus_M_001</strain>
        <tissue evidence="2">Leg muscle</tissue>
    </source>
</reference>
<dbReference type="EMBL" id="JARBHB010000011">
    <property type="protein sequence ID" value="KAJ8872718.1"/>
    <property type="molecule type" value="Genomic_DNA"/>
</dbReference>
<feature type="region of interest" description="Disordered" evidence="1">
    <location>
        <begin position="1"/>
        <end position="23"/>
    </location>
</feature>